<feature type="non-terminal residue" evidence="2">
    <location>
        <position position="382"/>
    </location>
</feature>
<comment type="caution">
    <text evidence="2">The sequence shown here is derived from an EMBL/GenBank/DDBJ whole genome shotgun (WGS) entry which is preliminary data.</text>
</comment>
<accession>A0A813KHD4</accession>
<evidence type="ECO:0000313" key="2">
    <source>
        <dbReference type="EMBL" id="CAE8699059.1"/>
    </source>
</evidence>
<reference evidence="2" key="1">
    <citation type="submission" date="2021-02" db="EMBL/GenBank/DDBJ databases">
        <authorList>
            <person name="Dougan E. K."/>
            <person name="Rhodes N."/>
            <person name="Thang M."/>
            <person name="Chan C."/>
        </authorList>
    </citation>
    <scope>NUCLEOTIDE SEQUENCE</scope>
</reference>
<protein>
    <submittedName>
        <fullName evidence="2">Uncharacterized protein</fullName>
    </submittedName>
</protein>
<sequence>ASGCVEALAGLRADACEASGASESGCLPSSSPRISWRRDCPESAWLRLGCCALSSNCCARLALASRALHAAMEEAVVDRLLAAVVGTSLWADSTGKRACQVSLQKPILALSHLESLAHSQFLFSAFRQLLRALWDGEGNGGVGGFRLGSSWLLEAPAGPDALCDALLERVFVPRTSQANSDAADGEGTSVSSTSPPDTRESNAARIAAMLYHYKPPDDWGLSLRSLMGDACAAPVNRGRKGGARGQARPAELASALARGGNDLQQLLHGVRELLPATRAVKELAEGKVDAVRLVCQIMERLVFPPRLARMALQVSLPSGRPGGEPALLGQPPAFLRNLRALEEEAWSADAGRLDIWAIEAGSLQYILLLEDHAAADGRLLDR</sequence>
<dbReference type="Proteomes" id="UP000626109">
    <property type="component" value="Unassembled WGS sequence"/>
</dbReference>
<proteinExistence type="predicted"/>
<organism evidence="2 3">
    <name type="scientific">Polarella glacialis</name>
    <name type="common">Dinoflagellate</name>
    <dbReference type="NCBI Taxonomy" id="89957"/>
    <lineage>
        <taxon>Eukaryota</taxon>
        <taxon>Sar</taxon>
        <taxon>Alveolata</taxon>
        <taxon>Dinophyceae</taxon>
        <taxon>Suessiales</taxon>
        <taxon>Suessiaceae</taxon>
        <taxon>Polarella</taxon>
    </lineage>
</organism>
<evidence type="ECO:0000256" key="1">
    <source>
        <dbReference type="SAM" id="MobiDB-lite"/>
    </source>
</evidence>
<feature type="region of interest" description="Disordered" evidence="1">
    <location>
        <begin position="177"/>
        <end position="199"/>
    </location>
</feature>
<evidence type="ECO:0000313" key="3">
    <source>
        <dbReference type="Proteomes" id="UP000626109"/>
    </source>
</evidence>
<gene>
    <name evidence="2" type="ORF">PGLA2088_LOCUS31000</name>
</gene>
<dbReference type="AlphaFoldDB" id="A0A813KHD4"/>
<dbReference type="EMBL" id="CAJNNW010029113">
    <property type="protein sequence ID" value="CAE8699059.1"/>
    <property type="molecule type" value="Genomic_DNA"/>
</dbReference>
<name>A0A813KHD4_POLGL</name>